<evidence type="ECO:0000313" key="2">
    <source>
        <dbReference type="EMBL" id="AUX26990.1"/>
    </source>
</evidence>
<protein>
    <recommendedName>
        <fullName evidence="4">Secreted protein</fullName>
    </recommendedName>
</protein>
<evidence type="ECO:0000313" key="3">
    <source>
        <dbReference type="Proteomes" id="UP000295781"/>
    </source>
</evidence>
<proteinExistence type="predicted"/>
<reference evidence="2 3" key="1">
    <citation type="submission" date="2015-09" db="EMBL/GenBank/DDBJ databases">
        <title>Sorangium comparison.</title>
        <authorList>
            <person name="Zaburannyi N."/>
            <person name="Bunk B."/>
            <person name="Overmann J."/>
            <person name="Mueller R."/>
        </authorList>
    </citation>
    <scope>NUCLEOTIDE SEQUENCE [LARGE SCALE GENOMIC DNA]</scope>
    <source>
        <strain evidence="2 3">So ceGT47</strain>
    </source>
</reference>
<accession>A0A4P2QBC4</accession>
<feature type="signal peptide" evidence="1">
    <location>
        <begin position="1"/>
        <end position="19"/>
    </location>
</feature>
<gene>
    <name evidence="2" type="ORF">SOCEGT47_075620</name>
</gene>
<dbReference type="OrthoDB" id="5514537at2"/>
<dbReference type="AlphaFoldDB" id="A0A4P2QBC4"/>
<evidence type="ECO:0008006" key="4">
    <source>
        <dbReference type="Google" id="ProtNLM"/>
    </source>
</evidence>
<dbReference type="RefSeq" id="WP_129354967.1">
    <property type="nucleotide sequence ID" value="NZ_CP012670.1"/>
</dbReference>
<dbReference type="Proteomes" id="UP000295781">
    <property type="component" value="Chromosome"/>
</dbReference>
<name>A0A4P2QBC4_SORCE</name>
<sequence length="131" mass="14223">MYNHIHLALVLALALPAVAGCSKTPRDRLQGRWLGESIENVPEDQVAKATGWVKGTAIEFNGSKVTVTVPAEMPRRGTFKVTKAEGDQMTVAFLRPEGGLDEAEFRLAADRTLHWDIGAGRAIVLTKAVKD</sequence>
<evidence type="ECO:0000256" key="1">
    <source>
        <dbReference type="SAM" id="SignalP"/>
    </source>
</evidence>
<feature type="chain" id="PRO_5020548572" description="Secreted protein" evidence="1">
    <location>
        <begin position="20"/>
        <end position="131"/>
    </location>
</feature>
<keyword evidence="1" id="KW-0732">Signal</keyword>
<dbReference type="EMBL" id="CP012670">
    <property type="protein sequence ID" value="AUX26990.1"/>
    <property type="molecule type" value="Genomic_DNA"/>
</dbReference>
<organism evidence="2 3">
    <name type="scientific">Sorangium cellulosum</name>
    <name type="common">Polyangium cellulosum</name>
    <dbReference type="NCBI Taxonomy" id="56"/>
    <lineage>
        <taxon>Bacteria</taxon>
        <taxon>Pseudomonadati</taxon>
        <taxon>Myxococcota</taxon>
        <taxon>Polyangia</taxon>
        <taxon>Polyangiales</taxon>
        <taxon>Polyangiaceae</taxon>
        <taxon>Sorangium</taxon>
    </lineage>
</organism>